<dbReference type="CDD" id="cd00165">
    <property type="entry name" value="S4"/>
    <property type="match status" value="1"/>
</dbReference>
<dbReference type="PANTHER" id="PTHR13633">
    <property type="entry name" value="MITOCHONDRIAL TRANSCRIPTION RESCUE FACTOR 1"/>
    <property type="match status" value="1"/>
</dbReference>
<dbReference type="RefSeq" id="WP_104371702.1">
    <property type="nucleotide sequence ID" value="NZ_BFAV01000092.1"/>
</dbReference>
<sequence>MSQRERLLTGVQGEDRDILARALDLADLVNRYHQPQYTDFHDPYHAGLIISSLSRLSSITCGVDGGYPGAERQRVVICPDYIEPEDAGGLGFFAVEGSFGNARPSHRDFLGSLLGLGLKRGKLGDILVNPGGAQVVVDAGIAGFIKNNLLKVSRWEVTVREITREELKLPERKFKEINSTVASMRLDAVAAVGYGVSRSKMVTEIAAEKVHLNWQPCRDSSRPVKEGDVISLKGRGRLEVSMVKGVSRGGRIFVTLHRLL</sequence>
<protein>
    <recommendedName>
        <fullName evidence="2">RNA-binding S4 domain-containing protein</fullName>
    </recommendedName>
</protein>
<dbReference type="PANTHER" id="PTHR13633:SF3">
    <property type="entry name" value="MITOCHONDRIAL TRANSCRIPTION RESCUE FACTOR 1"/>
    <property type="match status" value="1"/>
</dbReference>
<feature type="domain" description="RNA-binding S4" evidence="2">
    <location>
        <begin position="184"/>
        <end position="241"/>
    </location>
</feature>
<dbReference type="SMART" id="SM00363">
    <property type="entry name" value="S4"/>
    <property type="match status" value="1"/>
</dbReference>
<evidence type="ECO:0000313" key="3">
    <source>
        <dbReference type="EMBL" id="GBF33285.1"/>
    </source>
</evidence>
<dbReference type="OrthoDB" id="9812787at2"/>
<evidence type="ECO:0000256" key="1">
    <source>
        <dbReference type="PROSITE-ProRule" id="PRU00182"/>
    </source>
</evidence>
<evidence type="ECO:0000259" key="2">
    <source>
        <dbReference type="SMART" id="SM00363"/>
    </source>
</evidence>
<dbReference type="GO" id="GO:0003723">
    <property type="term" value="F:RNA binding"/>
    <property type="evidence" value="ECO:0007669"/>
    <property type="project" value="UniProtKB-KW"/>
</dbReference>
<dbReference type="Pfam" id="PF01479">
    <property type="entry name" value="S4"/>
    <property type="match status" value="1"/>
</dbReference>
<dbReference type="Pfam" id="PF17774">
    <property type="entry name" value="YlmH_RBD"/>
    <property type="match status" value="1"/>
</dbReference>
<dbReference type="InterPro" id="IPR002942">
    <property type="entry name" value="S4_RNA-bd"/>
</dbReference>
<keyword evidence="4" id="KW-1185">Reference proteome</keyword>
<dbReference type="InterPro" id="IPR036986">
    <property type="entry name" value="S4_RNA-bd_sf"/>
</dbReference>
<dbReference type="Proteomes" id="UP000239549">
    <property type="component" value="Unassembled WGS sequence"/>
</dbReference>
<dbReference type="InterPro" id="IPR040591">
    <property type="entry name" value="RqcP2_RBD"/>
</dbReference>
<dbReference type="Gene3D" id="3.30.1370.160">
    <property type="match status" value="1"/>
</dbReference>
<dbReference type="AlphaFoldDB" id="A0A2L2XAR3"/>
<comment type="caution">
    <text evidence="3">The sequence shown here is derived from an EMBL/GenBank/DDBJ whole genome shotgun (WGS) entry which is preliminary data.</text>
</comment>
<dbReference type="InterPro" id="IPR012677">
    <property type="entry name" value="Nucleotide-bd_a/b_plait_sf"/>
</dbReference>
<proteinExistence type="predicted"/>
<evidence type="ECO:0000313" key="4">
    <source>
        <dbReference type="Proteomes" id="UP000239549"/>
    </source>
</evidence>
<name>A0A2L2XAR3_9FIRM</name>
<dbReference type="EMBL" id="BFAV01000092">
    <property type="protein sequence ID" value="GBF33285.1"/>
    <property type="molecule type" value="Genomic_DNA"/>
</dbReference>
<accession>A0A2L2XAR3</accession>
<dbReference type="Gene3D" id="3.10.290.10">
    <property type="entry name" value="RNA-binding S4 domain"/>
    <property type="match status" value="1"/>
</dbReference>
<dbReference type="SUPFAM" id="SSF55174">
    <property type="entry name" value="Alpha-L RNA-binding motif"/>
    <property type="match status" value="1"/>
</dbReference>
<organism evidence="3 4">
    <name type="scientific">Desulfocucumis palustris</name>
    <dbReference type="NCBI Taxonomy" id="1898651"/>
    <lineage>
        <taxon>Bacteria</taxon>
        <taxon>Bacillati</taxon>
        <taxon>Bacillota</taxon>
        <taxon>Clostridia</taxon>
        <taxon>Eubacteriales</taxon>
        <taxon>Desulfocucumaceae</taxon>
        <taxon>Desulfocucumis</taxon>
    </lineage>
</organism>
<dbReference type="PROSITE" id="PS50889">
    <property type="entry name" value="S4"/>
    <property type="match status" value="1"/>
</dbReference>
<keyword evidence="1" id="KW-0694">RNA-binding</keyword>
<reference evidence="4" key="1">
    <citation type="submission" date="2018-02" db="EMBL/GenBank/DDBJ databases">
        <title>Genome sequence of Desulfocucumis palustris strain NAW-5.</title>
        <authorList>
            <person name="Watanabe M."/>
            <person name="Kojima H."/>
            <person name="Fukui M."/>
        </authorList>
    </citation>
    <scope>NUCLEOTIDE SEQUENCE [LARGE SCALE GENOMIC DNA]</scope>
    <source>
        <strain evidence="4">NAW-5</strain>
    </source>
</reference>
<dbReference type="Gene3D" id="3.30.70.330">
    <property type="match status" value="1"/>
</dbReference>
<gene>
    <name evidence="3" type="ORF">DCCM_2384</name>
</gene>